<sequence length="162" mass="18657">MVKKTFGEENCPFHLVIKIDSCNVCSIDLGWEHNHSTDNLEASNSKDLCTEVIDKIKKLYEAGHTPSTARQQYHEDLRVICKDDMEFHVKKADRSSTLQRRGFRYIYEQFGKETFGGKHDGMFHKLVETMEQYKACNPEASVDYQLFGGEYSSTCCHSNTLD</sequence>
<evidence type="ECO:0000313" key="2">
    <source>
        <dbReference type="Proteomes" id="UP001152795"/>
    </source>
</evidence>
<proteinExistence type="predicted"/>
<dbReference type="Proteomes" id="UP001152795">
    <property type="component" value="Unassembled WGS sequence"/>
</dbReference>
<accession>A0A6S7HUC7</accession>
<dbReference type="EMBL" id="CACRXK020006565">
    <property type="protein sequence ID" value="CAB4009765.1"/>
    <property type="molecule type" value="Genomic_DNA"/>
</dbReference>
<keyword evidence="2" id="KW-1185">Reference proteome</keyword>
<dbReference type="OrthoDB" id="1902038at2759"/>
<gene>
    <name evidence="1" type="ORF">PACLA_8A053566</name>
</gene>
<comment type="caution">
    <text evidence="1">The sequence shown here is derived from an EMBL/GenBank/DDBJ whole genome shotgun (WGS) entry which is preliminary data.</text>
</comment>
<protein>
    <submittedName>
        <fullName evidence="1">Uncharacterized protein</fullName>
    </submittedName>
</protein>
<organism evidence="1 2">
    <name type="scientific">Paramuricea clavata</name>
    <name type="common">Red gorgonian</name>
    <name type="synonym">Violescent sea-whip</name>
    <dbReference type="NCBI Taxonomy" id="317549"/>
    <lineage>
        <taxon>Eukaryota</taxon>
        <taxon>Metazoa</taxon>
        <taxon>Cnidaria</taxon>
        <taxon>Anthozoa</taxon>
        <taxon>Octocorallia</taxon>
        <taxon>Malacalcyonacea</taxon>
        <taxon>Plexauridae</taxon>
        <taxon>Paramuricea</taxon>
    </lineage>
</organism>
<dbReference type="PANTHER" id="PTHR35385:SF2">
    <property type="entry name" value="PROTEIN B, PUTATIVE-RELATED"/>
    <property type="match status" value="1"/>
</dbReference>
<dbReference type="AlphaFoldDB" id="A0A6S7HUC7"/>
<name>A0A6S7HUC7_PARCT</name>
<evidence type="ECO:0000313" key="1">
    <source>
        <dbReference type="EMBL" id="CAB4009765.1"/>
    </source>
</evidence>
<reference evidence="1" key="1">
    <citation type="submission" date="2020-04" db="EMBL/GenBank/DDBJ databases">
        <authorList>
            <person name="Alioto T."/>
            <person name="Alioto T."/>
            <person name="Gomez Garrido J."/>
        </authorList>
    </citation>
    <scope>NUCLEOTIDE SEQUENCE</scope>
    <source>
        <strain evidence="1">A484AB</strain>
    </source>
</reference>
<dbReference type="PANTHER" id="PTHR35385">
    <property type="entry name" value="PROTEIN B, PUTATIVE-RELATED-RELATED"/>
    <property type="match status" value="1"/>
</dbReference>